<dbReference type="Pfam" id="PF01261">
    <property type="entry name" value="AP_endonuc_2"/>
    <property type="match status" value="1"/>
</dbReference>
<gene>
    <name evidence="2" type="ORF">DY251_14115</name>
</gene>
<comment type="caution">
    <text evidence="2">The sequence shown here is derived from an EMBL/GenBank/DDBJ whole genome shotgun (WGS) entry which is preliminary data.</text>
</comment>
<evidence type="ECO:0000313" key="3">
    <source>
        <dbReference type="Proteomes" id="UP000262379"/>
    </source>
</evidence>
<protein>
    <submittedName>
        <fullName evidence="2">Sugar phosphate isomerase/epimerase</fullName>
    </submittedName>
</protein>
<evidence type="ECO:0000313" key="2">
    <source>
        <dbReference type="EMBL" id="RFC66968.1"/>
    </source>
</evidence>
<dbReference type="Proteomes" id="UP000262379">
    <property type="component" value="Unassembled WGS sequence"/>
</dbReference>
<dbReference type="RefSeq" id="WP_116624550.1">
    <property type="nucleotide sequence ID" value="NZ_QURN01000010.1"/>
</dbReference>
<sequence>MDWSYQLYSSRNHTPWPDVLKGLAKAGYKRVEGFGAVYEDPKAFRDELKKNGLTMPTAHFPVEMLEKDFAKADAIAKTLGVKVIVCPYLVAEARPTAAKGWDQFGARLAKIAKRAKEAGYGLAWHNHDFEFHLLPDGSSPMRRILDAFPDIGWEMDVAWIIRGGTDPAAWIAAYGPRIVAVHVKDIAPAGQNLDQDGWSDVGHGAVDWKGIYKLLRSKSKAKYFIMEHDNPSDASRFAKRSIAAVSKF</sequence>
<evidence type="ECO:0000259" key="1">
    <source>
        <dbReference type="Pfam" id="PF01261"/>
    </source>
</evidence>
<dbReference type="InterPro" id="IPR036237">
    <property type="entry name" value="Xyl_isomerase-like_sf"/>
</dbReference>
<dbReference type="GO" id="GO:0016853">
    <property type="term" value="F:isomerase activity"/>
    <property type="evidence" value="ECO:0007669"/>
    <property type="project" value="UniProtKB-KW"/>
</dbReference>
<dbReference type="InterPro" id="IPR013022">
    <property type="entry name" value="Xyl_isomerase-like_TIM-brl"/>
</dbReference>
<dbReference type="PANTHER" id="PTHR12110">
    <property type="entry name" value="HYDROXYPYRUVATE ISOMERASE"/>
    <property type="match status" value="1"/>
</dbReference>
<keyword evidence="2" id="KW-0413">Isomerase</keyword>
<dbReference type="AlphaFoldDB" id="A0A371XCM2"/>
<accession>A0A371XCM2</accession>
<dbReference type="PANTHER" id="PTHR12110:SF41">
    <property type="entry name" value="INOSOSE DEHYDRATASE"/>
    <property type="match status" value="1"/>
</dbReference>
<dbReference type="Gene3D" id="3.20.20.150">
    <property type="entry name" value="Divalent-metal-dependent TIM barrel enzymes"/>
    <property type="match status" value="1"/>
</dbReference>
<proteinExistence type="predicted"/>
<name>A0A371XCM2_9HYPH</name>
<reference evidence="3" key="1">
    <citation type="submission" date="2018-08" db="EMBL/GenBank/DDBJ databases">
        <authorList>
            <person name="Im W.T."/>
        </authorList>
    </citation>
    <scope>NUCLEOTIDE SEQUENCE [LARGE SCALE GENOMIC DNA]</scope>
    <source>
        <strain evidence="3">LA-28</strain>
    </source>
</reference>
<feature type="domain" description="Xylose isomerase-like TIM barrel" evidence="1">
    <location>
        <begin position="23"/>
        <end position="234"/>
    </location>
</feature>
<dbReference type="SUPFAM" id="SSF51658">
    <property type="entry name" value="Xylose isomerase-like"/>
    <property type="match status" value="1"/>
</dbReference>
<keyword evidence="3" id="KW-1185">Reference proteome</keyword>
<dbReference type="InterPro" id="IPR050312">
    <property type="entry name" value="IolE/XylAMocC-like"/>
</dbReference>
<organism evidence="2 3">
    <name type="scientific">Mesorhizobium denitrificans</name>
    <dbReference type="NCBI Taxonomy" id="2294114"/>
    <lineage>
        <taxon>Bacteria</taxon>
        <taxon>Pseudomonadati</taxon>
        <taxon>Pseudomonadota</taxon>
        <taxon>Alphaproteobacteria</taxon>
        <taxon>Hyphomicrobiales</taxon>
        <taxon>Phyllobacteriaceae</taxon>
        <taxon>Mesorhizobium</taxon>
    </lineage>
</organism>
<dbReference type="EMBL" id="QURN01000010">
    <property type="protein sequence ID" value="RFC66968.1"/>
    <property type="molecule type" value="Genomic_DNA"/>
</dbReference>